<evidence type="ECO:0000256" key="3">
    <source>
        <dbReference type="ARBA" id="ARBA00022692"/>
    </source>
</evidence>
<evidence type="ECO:0000256" key="5">
    <source>
        <dbReference type="ARBA" id="ARBA00023136"/>
    </source>
</evidence>
<dbReference type="GO" id="GO:0016020">
    <property type="term" value="C:membrane"/>
    <property type="evidence" value="ECO:0007669"/>
    <property type="project" value="UniProtKB-SubCell"/>
</dbReference>
<name>A0A1I0IN55_9FIRM</name>
<dbReference type="NCBIfam" id="NF037979">
    <property type="entry name" value="Na_transp"/>
    <property type="match status" value="1"/>
</dbReference>
<feature type="transmembrane region" description="Helical" evidence="6">
    <location>
        <begin position="272"/>
        <end position="295"/>
    </location>
</feature>
<dbReference type="STRING" id="1526.SAMN02910262_01002"/>
<dbReference type="SUPFAM" id="SSF161070">
    <property type="entry name" value="SNF-like"/>
    <property type="match status" value="1"/>
</dbReference>
<dbReference type="eggNOG" id="COG0733">
    <property type="taxonomic scope" value="Bacteria"/>
</dbReference>
<evidence type="ECO:0000256" key="1">
    <source>
        <dbReference type="ARBA" id="ARBA00004141"/>
    </source>
</evidence>
<feature type="transmembrane region" description="Helical" evidence="6">
    <location>
        <begin position="403"/>
        <end position="425"/>
    </location>
</feature>
<feature type="transmembrane region" description="Helical" evidence="6">
    <location>
        <begin position="145"/>
        <end position="164"/>
    </location>
</feature>
<dbReference type="EMBL" id="FOIL01000090">
    <property type="protein sequence ID" value="SET97825.1"/>
    <property type="molecule type" value="Genomic_DNA"/>
</dbReference>
<keyword evidence="4 6" id="KW-1133">Transmembrane helix</keyword>
<feature type="transmembrane region" description="Helical" evidence="6">
    <location>
        <begin position="446"/>
        <end position="464"/>
    </location>
</feature>
<dbReference type="InterPro" id="IPR000175">
    <property type="entry name" value="Na/ntran_symport"/>
</dbReference>
<feature type="transmembrane region" description="Helical" evidence="6">
    <location>
        <begin position="48"/>
        <end position="72"/>
    </location>
</feature>
<feature type="transmembrane region" description="Helical" evidence="6">
    <location>
        <begin position="176"/>
        <end position="196"/>
    </location>
</feature>
<dbReference type="AlphaFoldDB" id="A0A1I0IN55"/>
<feature type="transmembrane region" description="Helical" evidence="6">
    <location>
        <begin position="363"/>
        <end position="383"/>
    </location>
</feature>
<proteinExistence type="predicted"/>
<dbReference type="InterPro" id="IPR037272">
    <property type="entry name" value="SNS_sf"/>
</dbReference>
<keyword evidence="8" id="KW-1185">Reference proteome</keyword>
<comment type="subcellular location">
    <subcellularLocation>
        <location evidence="1">Membrane</location>
        <topology evidence="1">Multi-pass membrane protein</topology>
    </subcellularLocation>
</comment>
<dbReference type="Proteomes" id="UP000199820">
    <property type="component" value="Unassembled WGS sequence"/>
</dbReference>
<accession>A0A1I0IN55</accession>
<dbReference type="PANTHER" id="PTHR42948:SF1">
    <property type="entry name" value="TRANSPORTER"/>
    <property type="match status" value="1"/>
</dbReference>
<evidence type="ECO:0000313" key="8">
    <source>
        <dbReference type="Proteomes" id="UP000199820"/>
    </source>
</evidence>
<feature type="transmembrane region" description="Helical" evidence="6">
    <location>
        <begin position="12"/>
        <end position="36"/>
    </location>
</feature>
<evidence type="ECO:0000313" key="7">
    <source>
        <dbReference type="EMBL" id="SET97825.1"/>
    </source>
</evidence>
<protein>
    <submittedName>
        <fullName evidence="7">Neurotransmitter:Na+ symporter, NSS family</fullName>
    </submittedName>
</protein>
<evidence type="ECO:0000256" key="6">
    <source>
        <dbReference type="SAM" id="Phobius"/>
    </source>
</evidence>
<keyword evidence="2" id="KW-0813">Transport</keyword>
<gene>
    <name evidence="7" type="ORF">SAMN04487771_10903</name>
</gene>
<feature type="transmembrane region" description="Helical" evidence="6">
    <location>
        <begin position="93"/>
        <end position="116"/>
    </location>
</feature>
<reference evidence="7 8" key="1">
    <citation type="submission" date="2016-10" db="EMBL/GenBank/DDBJ databases">
        <authorList>
            <person name="de Groot N.N."/>
        </authorList>
    </citation>
    <scope>NUCLEOTIDE SEQUENCE [LARGE SCALE GENOMIC DNA]</scope>
    <source>
        <strain evidence="7 8">KH1P1</strain>
    </source>
</reference>
<organism evidence="7 8">
    <name type="scientific">[Clostridium] aminophilum</name>
    <dbReference type="NCBI Taxonomy" id="1526"/>
    <lineage>
        <taxon>Bacteria</taxon>
        <taxon>Bacillati</taxon>
        <taxon>Bacillota</taxon>
        <taxon>Clostridia</taxon>
        <taxon>Lachnospirales</taxon>
        <taxon>Lachnospiraceae</taxon>
    </lineage>
</organism>
<dbReference type="PANTHER" id="PTHR42948">
    <property type="entry name" value="TRANSPORTER"/>
    <property type="match status" value="1"/>
</dbReference>
<keyword evidence="3 6" id="KW-0812">Transmembrane</keyword>
<feature type="transmembrane region" description="Helical" evidence="6">
    <location>
        <begin position="326"/>
        <end position="351"/>
    </location>
</feature>
<dbReference type="CDD" id="cd10336">
    <property type="entry name" value="SLC6sbd_Tyt1-Like"/>
    <property type="match status" value="1"/>
</dbReference>
<sequence length="477" mass="52593">MKETKKENAEKLPRFGGQIGFVLSSAGCAVGLGNLWRFPYLAARDGGGIFVLVYLILAVTFGYTMLMTDIVIGRKTGRSAIGAYENIHRRWKFVGILVFIVPALVMSYYGVIGGWVTKYTALFLTGHIAEATQEGYFTEFITDPGAPAVYGIVFVFLTLLIVLGGVKDGIEKSARIIMPALAVMMLVVSVFALTLYHTDEVTGEVRTALQGLKVYLIPDFRNLTAERFFQILLDAMIQLFFSLGIAMGIMVTYGSYVEKKVDLNRSVNYIEIFDTGIALLAGMIVVPTTFVFYGIEGMTSGPGLLFISLTNVFHTMGNMGTVVGTAFFFTAFFAALTSSVSIYEAVVANCMEIFHVSRKKASIVLFFIYCGTTVLISLGYSIFYFELPLPNGAQGQLLDIIDYFSNSFMMPLVSLLTCILIGWVVGPSFVTEEIEVSGLPFRRKRMYVFMLRYIAPAMMAVLFLQSTGILKMLIGYG</sequence>
<keyword evidence="5 6" id="KW-0472">Membrane</keyword>
<dbReference type="Pfam" id="PF00209">
    <property type="entry name" value="SNF"/>
    <property type="match status" value="2"/>
</dbReference>
<dbReference type="InterPro" id="IPR047218">
    <property type="entry name" value="YocR/YhdH-like"/>
</dbReference>
<evidence type="ECO:0000256" key="2">
    <source>
        <dbReference type="ARBA" id="ARBA00022448"/>
    </source>
</evidence>
<dbReference type="PRINTS" id="PR00176">
    <property type="entry name" value="NANEUSMPORT"/>
</dbReference>
<dbReference type="PROSITE" id="PS50267">
    <property type="entry name" value="NA_NEUROTRAN_SYMP_3"/>
    <property type="match status" value="1"/>
</dbReference>
<feature type="transmembrane region" description="Helical" evidence="6">
    <location>
        <begin position="228"/>
        <end position="251"/>
    </location>
</feature>
<dbReference type="PROSITE" id="PS51257">
    <property type="entry name" value="PROKAR_LIPOPROTEIN"/>
    <property type="match status" value="1"/>
</dbReference>
<evidence type="ECO:0000256" key="4">
    <source>
        <dbReference type="ARBA" id="ARBA00022989"/>
    </source>
</evidence>
<dbReference type="RefSeq" id="WP_074650758.1">
    <property type="nucleotide sequence ID" value="NZ_FOIL01000090.1"/>
</dbReference>
<dbReference type="OrthoDB" id="9762833at2"/>